<reference evidence="1 2" key="1">
    <citation type="journal article" date="2023" name="Science">
        <title>Complex scaffold remodeling in plant triterpene biosynthesis.</title>
        <authorList>
            <person name="De La Pena R."/>
            <person name="Hodgson H."/>
            <person name="Liu J.C."/>
            <person name="Stephenson M.J."/>
            <person name="Martin A.C."/>
            <person name="Owen C."/>
            <person name="Harkess A."/>
            <person name="Leebens-Mack J."/>
            <person name="Jimenez L.E."/>
            <person name="Osbourn A."/>
            <person name="Sattely E.S."/>
        </authorList>
    </citation>
    <scope>NUCLEOTIDE SEQUENCE [LARGE SCALE GENOMIC DNA]</scope>
    <source>
        <strain evidence="2">cv. JPN11</strain>
        <tissue evidence="1">Leaf</tissue>
    </source>
</reference>
<protein>
    <submittedName>
        <fullName evidence="1">Transcription factor bHLH</fullName>
    </submittedName>
</protein>
<dbReference type="EMBL" id="CM051400">
    <property type="protein sequence ID" value="KAJ4714212.1"/>
    <property type="molecule type" value="Genomic_DNA"/>
</dbReference>
<sequence>MDQWKTNNETSESVVADAGPSTSNSPLQNTNPDQRQKQKQEMEVKDPRKIQKADREKLRRDRLNEQFLELGNTLDPDRPKNDKATILMDTIQMLNDLTAEVNRLRAECAALSEESHELMQEKNELREEKSSLKSDIESLNVQYQQRIRIMFQRGGLDPSVITAPPYSYPVPVPLPSDSIPMHPSLHPFSFYENQNPGAIPNPSSTFIQYSIATNPPVEQLSSQYASSTHVSSKPDSRNKHLDYQNGNNVERSIDSNDVATELELKIPGSSTQEDISSGERKEKRTQKKERSITNGNSLSRFSSSQGHQDSSSNSVGDVSKV</sequence>
<proteinExistence type="predicted"/>
<dbReference type="Proteomes" id="UP001164539">
    <property type="component" value="Chromosome 7"/>
</dbReference>
<evidence type="ECO:0000313" key="2">
    <source>
        <dbReference type="Proteomes" id="UP001164539"/>
    </source>
</evidence>
<organism evidence="1 2">
    <name type="scientific">Melia azedarach</name>
    <name type="common">Chinaberry tree</name>
    <dbReference type="NCBI Taxonomy" id="155640"/>
    <lineage>
        <taxon>Eukaryota</taxon>
        <taxon>Viridiplantae</taxon>
        <taxon>Streptophyta</taxon>
        <taxon>Embryophyta</taxon>
        <taxon>Tracheophyta</taxon>
        <taxon>Spermatophyta</taxon>
        <taxon>Magnoliopsida</taxon>
        <taxon>eudicotyledons</taxon>
        <taxon>Gunneridae</taxon>
        <taxon>Pentapetalae</taxon>
        <taxon>rosids</taxon>
        <taxon>malvids</taxon>
        <taxon>Sapindales</taxon>
        <taxon>Meliaceae</taxon>
        <taxon>Melia</taxon>
    </lineage>
</organism>
<comment type="caution">
    <text evidence="1">The sequence shown here is derived from an EMBL/GenBank/DDBJ whole genome shotgun (WGS) entry which is preliminary data.</text>
</comment>
<keyword evidence="2" id="KW-1185">Reference proteome</keyword>
<evidence type="ECO:0000313" key="1">
    <source>
        <dbReference type="EMBL" id="KAJ4714212.1"/>
    </source>
</evidence>
<name>A0ACC1XTF6_MELAZ</name>
<accession>A0ACC1XTF6</accession>
<gene>
    <name evidence="1" type="ORF">OWV82_012729</name>
</gene>